<gene>
    <name evidence="1" type="ORF">KI387_036399</name>
</gene>
<organism evidence="1 2">
    <name type="scientific">Taxus chinensis</name>
    <name type="common">Chinese yew</name>
    <name type="synonym">Taxus wallichiana var. chinensis</name>
    <dbReference type="NCBI Taxonomy" id="29808"/>
    <lineage>
        <taxon>Eukaryota</taxon>
        <taxon>Viridiplantae</taxon>
        <taxon>Streptophyta</taxon>
        <taxon>Embryophyta</taxon>
        <taxon>Tracheophyta</taxon>
        <taxon>Spermatophyta</taxon>
        <taxon>Pinopsida</taxon>
        <taxon>Pinidae</taxon>
        <taxon>Conifers II</taxon>
        <taxon>Cupressales</taxon>
        <taxon>Taxaceae</taxon>
        <taxon>Taxus</taxon>
    </lineage>
</organism>
<evidence type="ECO:0000313" key="1">
    <source>
        <dbReference type="EMBL" id="KAH9308488.1"/>
    </source>
</evidence>
<protein>
    <recommendedName>
        <fullName evidence="3">Reverse transcriptase</fullName>
    </recommendedName>
</protein>
<feature type="non-terminal residue" evidence="1">
    <location>
        <position position="178"/>
    </location>
</feature>
<accession>A0AA38FTI9</accession>
<sequence>EDLANLEKNIIEEGMDINDYHLEKNLLADYHTVAAQEETFWRQKSRALWLKDGDQNTKYFHLTTIHHKSHNRINEITTADGDTSKDPIVIKEEAMKFYKTLLNRNHNHEGDPMEFINNIPSNLIDTLSFGNLTAKVIMEELQKNVFAMEGDKSPGPDGFPASFYQKYWEICNQDLLKA</sequence>
<reference evidence="1 2" key="1">
    <citation type="journal article" date="2021" name="Nat. Plants">
        <title>The Taxus genome provides insights into paclitaxel biosynthesis.</title>
        <authorList>
            <person name="Xiong X."/>
            <person name="Gou J."/>
            <person name="Liao Q."/>
            <person name="Li Y."/>
            <person name="Zhou Q."/>
            <person name="Bi G."/>
            <person name="Li C."/>
            <person name="Du R."/>
            <person name="Wang X."/>
            <person name="Sun T."/>
            <person name="Guo L."/>
            <person name="Liang H."/>
            <person name="Lu P."/>
            <person name="Wu Y."/>
            <person name="Zhang Z."/>
            <person name="Ro D.K."/>
            <person name="Shang Y."/>
            <person name="Huang S."/>
            <person name="Yan J."/>
        </authorList>
    </citation>
    <scope>NUCLEOTIDE SEQUENCE [LARGE SCALE GENOMIC DNA]</scope>
    <source>
        <strain evidence="1">Ta-2019</strain>
    </source>
</reference>
<keyword evidence="2" id="KW-1185">Reference proteome</keyword>
<dbReference type="OMA" id="ESADMCK"/>
<name>A0AA38FTI9_TAXCH</name>
<proteinExistence type="predicted"/>
<evidence type="ECO:0008006" key="3">
    <source>
        <dbReference type="Google" id="ProtNLM"/>
    </source>
</evidence>
<comment type="caution">
    <text evidence="1">The sequence shown here is derived from an EMBL/GenBank/DDBJ whole genome shotgun (WGS) entry which is preliminary data.</text>
</comment>
<dbReference type="AlphaFoldDB" id="A0AA38FTI9"/>
<feature type="non-terminal residue" evidence="1">
    <location>
        <position position="1"/>
    </location>
</feature>
<evidence type="ECO:0000313" key="2">
    <source>
        <dbReference type="Proteomes" id="UP000824469"/>
    </source>
</evidence>
<dbReference type="EMBL" id="JAHRHJ020000007">
    <property type="protein sequence ID" value="KAH9308488.1"/>
    <property type="molecule type" value="Genomic_DNA"/>
</dbReference>
<dbReference type="Proteomes" id="UP000824469">
    <property type="component" value="Unassembled WGS sequence"/>
</dbReference>